<dbReference type="EMBL" id="QUSM01000009">
    <property type="protein sequence ID" value="RGD72888.1"/>
    <property type="molecule type" value="Genomic_DNA"/>
</dbReference>
<gene>
    <name evidence="1" type="ORF">DW687_11635</name>
</gene>
<dbReference type="Pfam" id="PF03592">
    <property type="entry name" value="Terminase_2"/>
    <property type="match status" value="1"/>
</dbReference>
<dbReference type="GO" id="GO:0051276">
    <property type="term" value="P:chromosome organization"/>
    <property type="evidence" value="ECO:0007669"/>
    <property type="project" value="InterPro"/>
</dbReference>
<reference evidence="1 2" key="1">
    <citation type="submission" date="2018-08" db="EMBL/GenBank/DDBJ databases">
        <title>A genome reference for cultivated species of the human gut microbiota.</title>
        <authorList>
            <person name="Zou Y."/>
            <person name="Xue W."/>
            <person name="Luo G."/>
        </authorList>
    </citation>
    <scope>NUCLEOTIDE SEQUENCE [LARGE SCALE GENOMIC DNA]</scope>
    <source>
        <strain evidence="1 2">AM25-6</strain>
    </source>
</reference>
<evidence type="ECO:0000313" key="2">
    <source>
        <dbReference type="Proteomes" id="UP000261212"/>
    </source>
</evidence>
<evidence type="ECO:0000313" key="1">
    <source>
        <dbReference type="EMBL" id="RGD72888.1"/>
    </source>
</evidence>
<dbReference type="AlphaFoldDB" id="A0A3E3DW28"/>
<proteinExistence type="predicted"/>
<protein>
    <submittedName>
        <fullName evidence="1">Uncharacterized protein</fullName>
    </submittedName>
</protein>
<organism evidence="1 2">
    <name type="scientific">Anaerofustis stercorihominis</name>
    <dbReference type="NCBI Taxonomy" id="214853"/>
    <lineage>
        <taxon>Bacteria</taxon>
        <taxon>Bacillati</taxon>
        <taxon>Bacillota</taxon>
        <taxon>Clostridia</taxon>
        <taxon>Eubacteriales</taxon>
        <taxon>Eubacteriaceae</taxon>
        <taxon>Anaerofustis</taxon>
    </lineage>
</organism>
<dbReference type="Proteomes" id="UP000261212">
    <property type="component" value="Unassembled WGS sequence"/>
</dbReference>
<sequence>MSTVVLIFLYCYIGRDYLKKDKTKEDLKLSDVIDEVKKIAFHNLSDVVILESEGLELKDFDFEDKAIKSVEFTNGKLKLQFYDKLRALDLLSKILEKDTAEIAKDEEEESVIVNFKNISDYT</sequence>
<comment type="caution">
    <text evidence="1">The sequence shown here is derived from an EMBL/GenBank/DDBJ whole genome shotgun (WGS) entry which is preliminary data.</text>
</comment>
<name>A0A3E3DW28_9FIRM</name>
<dbReference type="InterPro" id="IPR005335">
    <property type="entry name" value="Terminase_ssu"/>
</dbReference>
<accession>A0A3E3DW28</accession>